<dbReference type="InterPro" id="IPR016166">
    <property type="entry name" value="FAD-bd_PCMH"/>
</dbReference>
<dbReference type="InterPro" id="IPR006094">
    <property type="entry name" value="Oxid_FAD_bind_N"/>
</dbReference>
<keyword evidence="3" id="KW-0285">Flavoprotein</keyword>
<evidence type="ECO:0000256" key="6">
    <source>
        <dbReference type="SAM" id="SignalP"/>
    </source>
</evidence>
<name>A0ABW3GAR7_9NOCA</name>
<comment type="similarity">
    <text evidence="2">Belongs to the oxygen-dependent FAD-linked oxidoreductase family.</text>
</comment>
<evidence type="ECO:0000313" key="9">
    <source>
        <dbReference type="Proteomes" id="UP001597068"/>
    </source>
</evidence>
<dbReference type="Proteomes" id="UP001597068">
    <property type="component" value="Unassembled WGS sequence"/>
</dbReference>
<dbReference type="PROSITE" id="PS51387">
    <property type="entry name" value="FAD_PCMH"/>
    <property type="match status" value="1"/>
</dbReference>
<feature type="domain" description="FAD-binding PCMH-type" evidence="7">
    <location>
        <begin position="70"/>
        <end position="239"/>
    </location>
</feature>
<accession>A0ABW3GAR7</accession>
<reference evidence="9" key="1">
    <citation type="journal article" date="2019" name="Int. J. Syst. Evol. Microbiol.">
        <title>The Global Catalogue of Microorganisms (GCM) 10K type strain sequencing project: providing services to taxonomists for standard genome sequencing and annotation.</title>
        <authorList>
            <consortium name="The Broad Institute Genomics Platform"/>
            <consortium name="The Broad Institute Genome Sequencing Center for Infectious Disease"/>
            <person name="Wu L."/>
            <person name="Ma J."/>
        </authorList>
    </citation>
    <scope>NUCLEOTIDE SEQUENCE [LARGE SCALE GENOMIC DNA]</scope>
    <source>
        <strain evidence="9">CCUG 50873</strain>
    </source>
</reference>
<keyword evidence="6" id="KW-0732">Signal</keyword>
<evidence type="ECO:0000313" key="8">
    <source>
        <dbReference type="EMBL" id="MFD0925844.1"/>
    </source>
</evidence>
<dbReference type="PANTHER" id="PTHR42973">
    <property type="entry name" value="BINDING OXIDOREDUCTASE, PUTATIVE (AFU_ORTHOLOGUE AFUA_1G17690)-RELATED"/>
    <property type="match status" value="1"/>
</dbReference>
<dbReference type="Gene3D" id="3.30.465.10">
    <property type="match status" value="1"/>
</dbReference>
<dbReference type="Gene3D" id="3.30.43.10">
    <property type="entry name" value="Uridine Diphospho-n-acetylenolpyruvylglucosamine Reductase, domain 2"/>
    <property type="match status" value="1"/>
</dbReference>
<keyword evidence="4" id="KW-0274">FAD</keyword>
<dbReference type="InterPro" id="IPR016169">
    <property type="entry name" value="FAD-bd_PCMH_sub2"/>
</dbReference>
<evidence type="ECO:0000259" key="7">
    <source>
        <dbReference type="PROSITE" id="PS51387"/>
    </source>
</evidence>
<organism evidence="8 9">
    <name type="scientific">Williamsia deligens</name>
    <dbReference type="NCBI Taxonomy" id="321325"/>
    <lineage>
        <taxon>Bacteria</taxon>
        <taxon>Bacillati</taxon>
        <taxon>Actinomycetota</taxon>
        <taxon>Actinomycetes</taxon>
        <taxon>Mycobacteriales</taxon>
        <taxon>Nocardiaceae</taxon>
        <taxon>Williamsia</taxon>
    </lineage>
</organism>
<gene>
    <name evidence="8" type="ORF">ACFQ04_08860</name>
</gene>
<comment type="cofactor">
    <cofactor evidence="1">
        <name>FAD</name>
        <dbReference type="ChEBI" id="CHEBI:57692"/>
    </cofactor>
</comment>
<evidence type="ECO:0000256" key="2">
    <source>
        <dbReference type="ARBA" id="ARBA00005466"/>
    </source>
</evidence>
<dbReference type="EMBL" id="JBHTIL010000001">
    <property type="protein sequence ID" value="MFD0925844.1"/>
    <property type="molecule type" value="Genomic_DNA"/>
</dbReference>
<dbReference type="RefSeq" id="WP_253646239.1">
    <property type="nucleotide sequence ID" value="NZ_BAAAMO010000002.1"/>
</dbReference>
<feature type="signal peptide" evidence="6">
    <location>
        <begin position="1"/>
        <end position="31"/>
    </location>
</feature>
<dbReference type="InterPro" id="IPR006311">
    <property type="entry name" value="TAT_signal"/>
</dbReference>
<evidence type="ECO:0000256" key="4">
    <source>
        <dbReference type="ARBA" id="ARBA00022827"/>
    </source>
</evidence>
<comment type="caution">
    <text evidence="8">The sequence shown here is derived from an EMBL/GenBank/DDBJ whole genome shotgun (WGS) entry which is preliminary data.</text>
</comment>
<dbReference type="Gene3D" id="3.40.462.20">
    <property type="match status" value="1"/>
</dbReference>
<keyword evidence="9" id="KW-1185">Reference proteome</keyword>
<evidence type="ECO:0000256" key="5">
    <source>
        <dbReference type="ARBA" id="ARBA00023002"/>
    </source>
</evidence>
<keyword evidence="5" id="KW-0560">Oxidoreductase</keyword>
<feature type="chain" id="PRO_5045654349" evidence="6">
    <location>
        <begin position="32"/>
        <end position="479"/>
    </location>
</feature>
<proteinExistence type="inferred from homology"/>
<dbReference type="InterPro" id="IPR050416">
    <property type="entry name" value="FAD-linked_Oxidoreductase"/>
</dbReference>
<protein>
    <submittedName>
        <fullName evidence="8">FAD-dependent oxidoreductase</fullName>
    </submittedName>
</protein>
<dbReference type="Pfam" id="PF01565">
    <property type="entry name" value="FAD_binding_4"/>
    <property type="match status" value="1"/>
</dbReference>
<evidence type="ECO:0000256" key="3">
    <source>
        <dbReference type="ARBA" id="ARBA00022630"/>
    </source>
</evidence>
<dbReference type="InterPro" id="IPR036318">
    <property type="entry name" value="FAD-bd_PCMH-like_sf"/>
</dbReference>
<dbReference type="SUPFAM" id="SSF56176">
    <property type="entry name" value="FAD-binding/transporter-associated domain-like"/>
    <property type="match status" value="1"/>
</dbReference>
<dbReference type="PANTHER" id="PTHR42973:SF39">
    <property type="entry name" value="FAD-BINDING PCMH-TYPE DOMAIN-CONTAINING PROTEIN"/>
    <property type="match status" value="1"/>
</dbReference>
<sequence>MDRPGPTRRAVLRGLAAVGLLGVVRAVPATADTGSASGPGSFAAITGGGLTTPLDAGYAAAKQVFNSRFDATTPVAVVAPTTTEQVSAAIGVARELGLRVAVRSGGHSYVGASTADGAVVLDLRRLAGGVVVDGETVTVTPGSPLGPLQRALAQSGRSLPVGTCPTVGIGGSTLGGGIGIDSRTHGLTCDRLRSADVVLPPGEVLTVSEGENPDLFWACRGGAGSVGVVVSMTFQTASARDRDVVAMTFPDEVAPAAIVSTTAWTAGRSRESWGTVTVATDGADDVSATVLLVVPRGEGAAATTDLTQRIGARPRASQTVGLDQTGVLDLFAQYSPQTPHPFVGGSDVLRTVDDAVAVAVVEAIRARRTQGRAAAAIVDPLDGAVNDVAASATVFPWRAHAAVVQWIVDPLAPDDTAAGATAWLSECHDRVREESDGGYVNYVEVGSLPERWFAGNTARLTDIRRRHDPDGRIVSPWFG</sequence>
<dbReference type="PROSITE" id="PS51318">
    <property type="entry name" value="TAT"/>
    <property type="match status" value="1"/>
</dbReference>
<dbReference type="InterPro" id="IPR016167">
    <property type="entry name" value="FAD-bd_PCMH_sub1"/>
</dbReference>
<evidence type="ECO:0000256" key="1">
    <source>
        <dbReference type="ARBA" id="ARBA00001974"/>
    </source>
</evidence>